<feature type="binding site" evidence="18">
    <location>
        <position position="265"/>
    </location>
    <ligand>
        <name>Zn(2+)</name>
        <dbReference type="ChEBI" id="CHEBI:29105"/>
    </ligand>
</feature>
<evidence type="ECO:0000256" key="18">
    <source>
        <dbReference type="HAMAP-Rule" id="MF_00110"/>
    </source>
</evidence>
<dbReference type="PANTHER" id="PTHR43622:SF7">
    <property type="entry name" value="3-DEHYDROQUINATE SYNTHASE, CHLOROPLASTIC"/>
    <property type="match status" value="1"/>
</dbReference>
<evidence type="ECO:0000256" key="1">
    <source>
        <dbReference type="ARBA" id="ARBA00001393"/>
    </source>
</evidence>
<dbReference type="InterPro" id="IPR030960">
    <property type="entry name" value="DHQS/DOIS_N"/>
</dbReference>
<dbReference type="Pfam" id="PF24621">
    <property type="entry name" value="DHQS_C"/>
    <property type="match status" value="1"/>
</dbReference>
<keyword evidence="17 18" id="KW-0170">Cobalt</keyword>
<dbReference type="STRING" id="1121321.SAMN04488530_10762"/>
<keyword evidence="13 18" id="KW-0862">Zinc</keyword>
<dbReference type="EMBL" id="FQWX01000007">
    <property type="protein sequence ID" value="SHG78079.1"/>
    <property type="molecule type" value="Genomic_DNA"/>
</dbReference>
<evidence type="ECO:0000256" key="10">
    <source>
        <dbReference type="ARBA" id="ARBA00022605"/>
    </source>
</evidence>
<evidence type="ECO:0000313" key="21">
    <source>
        <dbReference type="EMBL" id="SHG78079.1"/>
    </source>
</evidence>
<evidence type="ECO:0000256" key="14">
    <source>
        <dbReference type="ARBA" id="ARBA00023027"/>
    </source>
</evidence>
<evidence type="ECO:0000256" key="17">
    <source>
        <dbReference type="ARBA" id="ARBA00023285"/>
    </source>
</evidence>
<accession>A0A1M5MMD5</accession>
<dbReference type="GO" id="GO:0046872">
    <property type="term" value="F:metal ion binding"/>
    <property type="evidence" value="ECO:0007669"/>
    <property type="project" value="UniProtKB-KW"/>
</dbReference>
<evidence type="ECO:0000256" key="13">
    <source>
        <dbReference type="ARBA" id="ARBA00022833"/>
    </source>
</evidence>
<dbReference type="InterPro" id="IPR050071">
    <property type="entry name" value="Dehydroquinate_synthase"/>
</dbReference>
<dbReference type="PANTHER" id="PTHR43622">
    <property type="entry name" value="3-DEHYDROQUINATE SYNTHASE"/>
    <property type="match status" value="1"/>
</dbReference>
<keyword evidence="22" id="KW-1185">Reference proteome</keyword>
<dbReference type="InterPro" id="IPR016037">
    <property type="entry name" value="DHQ_synth_AroB"/>
</dbReference>
<keyword evidence="12 18" id="KW-0547">Nucleotide-binding</keyword>
<feature type="binding site" evidence="18">
    <location>
        <position position="202"/>
    </location>
    <ligand>
        <name>Zn(2+)</name>
        <dbReference type="ChEBI" id="CHEBI:29105"/>
    </ligand>
</feature>
<dbReference type="GO" id="GO:0008652">
    <property type="term" value="P:amino acid biosynthetic process"/>
    <property type="evidence" value="ECO:0007669"/>
    <property type="project" value="UniProtKB-KW"/>
</dbReference>
<dbReference type="HAMAP" id="MF_00110">
    <property type="entry name" value="DHQ_synthase"/>
    <property type="match status" value="1"/>
</dbReference>
<keyword evidence="16 18" id="KW-0456">Lyase</keyword>
<dbReference type="AlphaFoldDB" id="A0A1M5MMD5"/>
<sequence>MEEGFRVEGKVCNIFIENGFENFNKDLYETKLKTKNIYKSGMSTVQKFDISSIYDSILVITDQNVCDTQLNRFIENLDKSNLYKYVIEAGEESKSIDVYEEIMKYCIQINLSRRSAIIALGGGVVGDLSGFIASTYMRGIDVIQVPTTLLSQVDSSIGGKTGINLGKLKNIIGTFYQPKLTYINVNALKTLPDREFISGMAEVIKYGLIYDYEILDYLIINSQQILDRDTDKLNHIVRQCATIKSEIVSKDEKESGLRKILNLGHTFGHGVEKLCGISHGEAVCIGINMAFNLSLKKGFVDNDYYSKFIDVCQKYGLPLRFSGPNEKEVFNIMKNDKKNGFGKLNLILPTGLGKVEEFIQDYDSIEKDIIEIITMCKNK</sequence>
<feature type="domain" description="3-dehydroquinate synthase C-terminal" evidence="20">
    <location>
        <begin position="199"/>
        <end position="339"/>
    </location>
</feature>
<name>A0A1M5MMD5_9FIRM</name>
<reference evidence="22" key="1">
    <citation type="submission" date="2016-11" db="EMBL/GenBank/DDBJ databases">
        <authorList>
            <person name="Varghese N."/>
            <person name="Submissions S."/>
        </authorList>
    </citation>
    <scope>NUCLEOTIDE SEQUENCE [LARGE SCALE GENOMIC DNA]</scope>
    <source>
        <strain evidence="22">DSM 2635</strain>
    </source>
</reference>
<keyword evidence="10 18" id="KW-0028">Amino-acid biosynthesis</keyword>
<comment type="subcellular location">
    <subcellularLocation>
        <location evidence="4 18">Cytoplasm</location>
    </subcellularLocation>
</comment>
<dbReference type="Proteomes" id="UP000243255">
    <property type="component" value="Unassembled WGS sequence"/>
</dbReference>
<evidence type="ECO:0000256" key="12">
    <source>
        <dbReference type="ARBA" id="ARBA00022741"/>
    </source>
</evidence>
<proteinExistence type="inferred from homology"/>
<dbReference type="InterPro" id="IPR030963">
    <property type="entry name" value="DHQ_synth_fam"/>
</dbReference>
<gene>
    <name evidence="18" type="primary">aroB</name>
    <name evidence="21" type="ORF">SAMN04488530_10762</name>
</gene>
<feature type="binding site" evidence="18">
    <location>
        <begin position="123"/>
        <end position="127"/>
    </location>
    <ligand>
        <name>NAD(+)</name>
        <dbReference type="ChEBI" id="CHEBI:57540"/>
    </ligand>
</feature>
<evidence type="ECO:0000256" key="8">
    <source>
        <dbReference type="ARBA" id="ARBA00017684"/>
    </source>
</evidence>
<dbReference type="FunFam" id="3.40.50.1970:FF:000007">
    <property type="entry name" value="Pentafunctional AROM polypeptide"/>
    <property type="match status" value="1"/>
</dbReference>
<feature type="binding site" evidence="18">
    <location>
        <position position="160"/>
    </location>
    <ligand>
        <name>NAD(+)</name>
        <dbReference type="ChEBI" id="CHEBI:57540"/>
    </ligand>
</feature>
<evidence type="ECO:0000256" key="5">
    <source>
        <dbReference type="ARBA" id="ARBA00004661"/>
    </source>
</evidence>
<comment type="caution">
    <text evidence="18">Lacks conserved residue(s) required for the propagation of feature annotation.</text>
</comment>
<dbReference type="Gene3D" id="3.40.50.1970">
    <property type="match status" value="1"/>
</dbReference>
<dbReference type="NCBIfam" id="TIGR01357">
    <property type="entry name" value="aroB"/>
    <property type="match status" value="1"/>
</dbReference>
<comment type="catalytic activity">
    <reaction evidence="1 18">
        <text>7-phospho-2-dehydro-3-deoxy-D-arabino-heptonate = 3-dehydroquinate + phosphate</text>
        <dbReference type="Rhea" id="RHEA:21968"/>
        <dbReference type="ChEBI" id="CHEBI:32364"/>
        <dbReference type="ChEBI" id="CHEBI:43474"/>
        <dbReference type="ChEBI" id="CHEBI:58394"/>
        <dbReference type="EC" id="4.2.3.4"/>
    </reaction>
</comment>
<evidence type="ECO:0000256" key="4">
    <source>
        <dbReference type="ARBA" id="ARBA00004496"/>
    </source>
</evidence>
<comment type="function">
    <text evidence="18">Catalyzes the conversion of 3-deoxy-D-arabino-heptulosonate 7-phosphate (DAHP) to dehydroquinate (DHQ).</text>
</comment>
<feature type="binding site" evidence="18">
    <location>
        <position position="279"/>
    </location>
    <ligand>
        <name>Zn(2+)</name>
        <dbReference type="ChEBI" id="CHEBI:29105"/>
    </ligand>
</feature>
<evidence type="ECO:0000313" key="22">
    <source>
        <dbReference type="Proteomes" id="UP000243255"/>
    </source>
</evidence>
<keyword evidence="9 18" id="KW-0963">Cytoplasm</keyword>
<dbReference type="GO" id="GO:0000166">
    <property type="term" value="F:nucleotide binding"/>
    <property type="evidence" value="ECO:0007669"/>
    <property type="project" value="UniProtKB-KW"/>
</dbReference>
<evidence type="ECO:0000256" key="2">
    <source>
        <dbReference type="ARBA" id="ARBA00001911"/>
    </source>
</evidence>
<evidence type="ECO:0000256" key="11">
    <source>
        <dbReference type="ARBA" id="ARBA00022723"/>
    </source>
</evidence>
<dbReference type="PIRSF" id="PIRSF001455">
    <property type="entry name" value="DHQ_synth"/>
    <property type="match status" value="1"/>
</dbReference>
<dbReference type="GO" id="GO:0009073">
    <property type="term" value="P:aromatic amino acid family biosynthetic process"/>
    <property type="evidence" value="ECO:0007669"/>
    <property type="project" value="UniProtKB-KW"/>
</dbReference>
<dbReference type="Gene3D" id="1.20.1090.10">
    <property type="entry name" value="Dehydroquinate synthase-like - alpha domain"/>
    <property type="match status" value="1"/>
</dbReference>
<comment type="pathway">
    <text evidence="5 18">Metabolic intermediate biosynthesis; chorismate biosynthesis; chorismate from D-erythrose 4-phosphate and phosphoenolpyruvate: step 2/7.</text>
</comment>
<comment type="cofactor">
    <cofactor evidence="3">
        <name>Zn(2+)</name>
        <dbReference type="ChEBI" id="CHEBI:29105"/>
    </cofactor>
</comment>
<dbReference type="GO" id="GO:0005737">
    <property type="term" value="C:cytoplasm"/>
    <property type="evidence" value="ECO:0007669"/>
    <property type="project" value="UniProtKB-SubCell"/>
</dbReference>
<evidence type="ECO:0000256" key="9">
    <source>
        <dbReference type="ARBA" id="ARBA00022490"/>
    </source>
</evidence>
<dbReference type="CDD" id="cd08195">
    <property type="entry name" value="DHQS"/>
    <property type="match status" value="1"/>
</dbReference>
<feature type="domain" description="3-dehydroquinate synthase N-terminal" evidence="19">
    <location>
        <begin position="85"/>
        <end position="197"/>
    </location>
</feature>
<keyword evidence="11 18" id="KW-0479">Metal-binding</keyword>
<dbReference type="OrthoDB" id="9806583at2"/>
<evidence type="ECO:0000256" key="16">
    <source>
        <dbReference type="ARBA" id="ARBA00023239"/>
    </source>
</evidence>
<evidence type="ECO:0000256" key="15">
    <source>
        <dbReference type="ARBA" id="ARBA00023141"/>
    </source>
</evidence>
<keyword evidence="14 18" id="KW-0520">NAD</keyword>
<dbReference type="RefSeq" id="WP_073124842.1">
    <property type="nucleotide sequence ID" value="NZ_BAABCH010000024.1"/>
</dbReference>
<comment type="cofactor">
    <cofactor evidence="18">
        <name>Co(2+)</name>
        <dbReference type="ChEBI" id="CHEBI:48828"/>
    </cofactor>
    <cofactor evidence="18">
        <name>Zn(2+)</name>
        <dbReference type="ChEBI" id="CHEBI:29105"/>
    </cofactor>
    <text evidence="18">Binds 1 divalent metal cation per subunit. Can use either Co(2+) or Zn(2+).</text>
</comment>
<dbReference type="SUPFAM" id="SSF56796">
    <property type="entry name" value="Dehydroquinate synthase-like"/>
    <property type="match status" value="1"/>
</dbReference>
<dbReference type="EC" id="4.2.3.4" evidence="7 18"/>
<protein>
    <recommendedName>
        <fullName evidence="8 18">3-dehydroquinate synthase</fullName>
        <shortName evidence="18">DHQS</shortName>
        <ecNumber evidence="7 18">4.2.3.4</ecNumber>
    </recommendedName>
</protein>
<dbReference type="UniPathway" id="UPA00053">
    <property type="reaction ID" value="UER00085"/>
</dbReference>
<evidence type="ECO:0000256" key="7">
    <source>
        <dbReference type="ARBA" id="ARBA00013031"/>
    </source>
</evidence>
<dbReference type="GO" id="GO:0009423">
    <property type="term" value="P:chorismate biosynthetic process"/>
    <property type="evidence" value="ECO:0007669"/>
    <property type="project" value="UniProtKB-UniRule"/>
</dbReference>
<evidence type="ECO:0000256" key="3">
    <source>
        <dbReference type="ARBA" id="ARBA00001947"/>
    </source>
</evidence>
<dbReference type="GO" id="GO:0003856">
    <property type="term" value="F:3-dehydroquinate synthase activity"/>
    <property type="evidence" value="ECO:0007669"/>
    <property type="project" value="UniProtKB-UniRule"/>
</dbReference>
<evidence type="ECO:0000256" key="6">
    <source>
        <dbReference type="ARBA" id="ARBA00005412"/>
    </source>
</evidence>
<evidence type="ECO:0000259" key="19">
    <source>
        <dbReference type="Pfam" id="PF01761"/>
    </source>
</evidence>
<organism evidence="21 22">
    <name type="scientific">Asaccharospora irregularis DSM 2635</name>
    <dbReference type="NCBI Taxonomy" id="1121321"/>
    <lineage>
        <taxon>Bacteria</taxon>
        <taxon>Bacillati</taxon>
        <taxon>Bacillota</taxon>
        <taxon>Clostridia</taxon>
        <taxon>Peptostreptococcales</taxon>
        <taxon>Peptostreptococcaceae</taxon>
        <taxon>Asaccharospora</taxon>
    </lineage>
</organism>
<feature type="binding site" evidence="18">
    <location>
        <begin position="147"/>
        <end position="148"/>
    </location>
    <ligand>
        <name>NAD(+)</name>
        <dbReference type="ChEBI" id="CHEBI:57540"/>
    </ligand>
</feature>
<keyword evidence="15 18" id="KW-0057">Aromatic amino acid biosynthesis</keyword>
<dbReference type="InterPro" id="IPR056179">
    <property type="entry name" value="DHQS_C"/>
</dbReference>
<comment type="cofactor">
    <cofactor evidence="2 18">
        <name>NAD(+)</name>
        <dbReference type="ChEBI" id="CHEBI:57540"/>
    </cofactor>
</comment>
<feature type="binding site" evidence="18">
    <location>
        <position position="169"/>
    </location>
    <ligand>
        <name>NAD(+)</name>
        <dbReference type="ChEBI" id="CHEBI:57540"/>
    </ligand>
</feature>
<comment type="similarity">
    <text evidence="6 18">Belongs to the sugar phosphate cyclases superfamily. Dehydroquinate synthase family.</text>
</comment>
<dbReference type="Pfam" id="PF01761">
    <property type="entry name" value="DHQ_synthase"/>
    <property type="match status" value="1"/>
</dbReference>
<evidence type="ECO:0000259" key="20">
    <source>
        <dbReference type="Pfam" id="PF24621"/>
    </source>
</evidence>